<protein>
    <submittedName>
        <fullName evidence="8">Uncharacterized protein</fullName>
    </submittedName>
</protein>
<keyword evidence="3 7" id="KW-1133">Transmembrane helix</keyword>
<evidence type="ECO:0000256" key="1">
    <source>
        <dbReference type="ARBA" id="ARBA00004141"/>
    </source>
</evidence>
<dbReference type="GeneID" id="116194910"/>
<feature type="transmembrane region" description="Helical" evidence="7">
    <location>
        <begin position="60"/>
        <end position="78"/>
    </location>
</feature>
<feature type="region of interest" description="Disordered" evidence="6">
    <location>
        <begin position="1"/>
        <end position="22"/>
    </location>
</feature>
<keyword evidence="2 5" id="KW-0812">Transmembrane</keyword>
<feature type="transmembrane region" description="Helical" evidence="7">
    <location>
        <begin position="207"/>
        <end position="228"/>
    </location>
</feature>
<reference evidence="9 11" key="3">
    <citation type="submission" date="2017-11" db="EMBL/GenBank/DDBJ databases">
        <title>De-novo sequencing of pomegranate (Punica granatum L.) genome.</title>
        <authorList>
            <person name="Akparov Z."/>
            <person name="Amiraslanov A."/>
            <person name="Hajiyeva S."/>
            <person name="Abbasov M."/>
            <person name="Kaur K."/>
            <person name="Hamwieh A."/>
            <person name="Solovyev V."/>
            <person name="Salamov A."/>
            <person name="Braich B."/>
            <person name="Kosarev P."/>
            <person name="Mahmoud A."/>
            <person name="Hajiyev E."/>
            <person name="Babayeva S."/>
            <person name="Izzatullayeva V."/>
            <person name="Mammadov A."/>
            <person name="Mammadov A."/>
            <person name="Sharifova S."/>
            <person name="Ojaghi J."/>
            <person name="Eynullazada K."/>
            <person name="Bayramov B."/>
            <person name="Abdulazimova A."/>
            <person name="Shahmuradov I."/>
        </authorList>
    </citation>
    <scope>NUCLEOTIDE SEQUENCE [LARGE SCALE GENOMIC DNA]</scope>
    <source>
        <strain evidence="9">AG2017</strain>
        <strain evidence="11">cv. AG2017</strain>
        <tissue evidence="9">Leaf</tissue>
    </source>
</reference>
<evidence type="ECO:0000256" key="3">
    <source>
        <dbReference type="ARBA" id="ARBA00022989"/>
    </source>
</evidence>
<feature type="transmembrane region" description="Helical" evidence="7">
    <location>
        <begin position="176"/>
        <end position="195"/>
    </location>
</feature>
<dbReference type="PANTHER" id="PTHR47002:SF6">
    <property type="entry name" value="X INTRINSIC PROTEIN"/>
    <property type="match status" value="1"/>
</dbReference>
<comment type="similarity">
    <text evidence="5">Belongs to the MIP/aquaporin (TC 1.A.8) family.</text>
</comment>
<gene>
    <name evidence="8" type="ORF">CDL15_Pgr019637</name>
    <name evidence="9" type="ORF">CRG98_050450</name>
</gene>
<evidence type="ECO:0000256" key="2">
    <source>
        <dbReference type="ARBA" id="ARBA00022692"/>
    </source>
</evidence>
<comment type="subcellular location">
    <subcellularLocation>
        <location evidence="1">Membrane</location>
        <topology evidence="1">Multi-pass membrane protein</topology>
    </subcellularLocation>
</comment>
<evidence type="ECO:0000313" key="8">
    <source>
        <dbReference type="EMBL" id="OWM80357.1"/>
    </source>
</evidence>
<dbReference type="PANTHER" id="PTHR47002">
    <property type="entry name" value="AQUAPORIN-LIKE"/>
    <property type="match status" value="1"/>
</dbReference>
<dbReference type="OrthoDB" id="3222at2759"/>
<keyword evidence="5" id="KW-0813">Transport</keyword>
<feature type="transmembrane region" description="Helical" evidence="7">
    <location>
        <begin position="262"/>
        <end position="278"/>
    </location>
</feature>
<name>A0A218X5X1_PUNGR</name>
<keyword evidence="4 7" id="KW-0472">Membrane</keyword>
<dbReference type="PRINTS" id="PR00783">
    <property type="entry name" value="MINTRINSICP"/>
</dbReference>
<organism evidence="8 10">
    <name type="scientific">Punica granatum</name>
    <name type="common">Pomegranate</name>
    <dbReference type="NCBI Taxonomy" id="22663"/>
    <lineage>
        <taxon>Eukaryota</taxon>
        <taxon>Viridiplantae</taxon>
        <taxon>Streptophyta</taxon>
        <taxon>Embryophyta</taxon>
        <taxon>Tracheophyta</taxon>
        <taxon>Spermatophyta</taxon>
        <taxon>Magnoliopsida</taxon>
        <taxon>eudicotyledons</taxon>
        <taxon>Gunneridae</taxon>
        <taxon>Pentapetalae</taxon>
        <taxon>rosids</taxon>
        <taxon>malvids</taxon>
        <taxon>Myrtales</taxon>
        <taxon>Lythraceae</taxon>
        <taxon>Punica</taxon>
    </lineage>
</organism>
<dbReference type="EMBL" id="PGOL01045298">
    <property type="protein sequence ID" value="PKH47758.1"/>
    <property type="molecule type" value="Genomic_DNA"/>
</dbReference>
<evidence type="ECO:0000313" key="11">
    <source>
        <dbReference type="Proteomes" id="UP000233551"/>
    </source>
</evidence>
<evidence type="ECO:0000256" key="7">
    <source>
        <dbReference type="SAM" id="Phobius"/>
    </source>
</evidence>
<dbReference type="Proteomes" id="UP000197138">
    <property type="component" value="Unassembled WGS sequence"/>
</dbReference>
<evidence type="ECO:0000256" key="4">
    <source>
        <dbReference type="ARBA" id="ARBA00023136"/>
    </source>
</evidence>
<dbReference type="AlphaFoldDB" id="A0A218X5X1"/>
<evidence type="ECO:0000313" key="10">
    <source>
        <dbReference type="Proteomes" id="UP000197138"/>
    </source>
</evidence>
<dbReference type="GO" id="GO:0016020">
    <property type="term" value="C:membrane"/>
    <property type="evidence" value="ECO:0007669"/>
    <property type="project" value="UniProtKB-SubCell"/>
</dbReference>
<dbReference type="SUPFAM" id="SSF81338">
    <property type="entry name" value="Aquaporin-like"/>
    <property type="match status" value="1"/>
</dbReference>
<dbReference type="InterPro" id="IPR000425">
    <property type="entry name" value="MIP"/>
</dbReference>
<sequence length="317" mass="33199">MEAGDNLASSSGAHPADSSRTIEKSEAASTVCRNKSCSSRFLECIGAHEIFSSELWRASLTELVATAALMFTLTTSIISCLESGETNPKLLVPMAVFINAFLFLLVTVPLTGGHMNPIFSFIALLKGVITLSRASAYILAQCIGSVIGFLAIKSVMSHEAAQKFSLGGCALNGLGPGTALILEFICTFLVLFIGVTVAFDERRSKELGLVVVCTVVAAAMAVAVFVSVTVTGNAQYGGVGLNPARCLGAALAEGRGLWDGHWVFWIGPLLGCVVYSAISSNMPKEGSVPVDEEHSILKLGQDSCFGSPANVRTLVSV</sequence>
<dbReference type="GO" id="GO:0015267">
    <property type="term" value="F:channel activity"/>
    <property type="evidence" value="ECO:0007669"/>
    <property type="project" value="InterPro"/>
</dbReference>
<feature type="transmembrane region" description="Helical" evidence="7">
    <location>
        <begin position="134"/>
        <end position="156"/>
    </location>
</feature>
<reference evidence="8" key="2">
    <citation type="submission" date="2017-06" db="EMBL/GenBank/DDBJ databases">
        <title>The pomegranate genome and the genomics of punicalagin biosynthesis.</title>
        <authorList>
            <person name="Xu C."/>
        </authorList>
    </citation>
    <scope>NUCLEOTIDE SEQUENCE [LARGE SCALE GENOMIC DNA]</scope>
    <source>
        <tissue evidence="8">Fresh leaf</tissue>
    </source>
</reference>
<dbReference type="EMBL" id="MTKT01002229">
    <property type="protein sequence ID" value="OWM80357.1"/>
    <property type="molecule type" value="Genomic_DNA"/>
</dbReference>
<evidence type="ECO:0000313" key="9">
    <source>
        <dbReference type="EMBL" id="PKH47758.1"/>
    </source>
</evidence>
<feature type="transmembrane region" description="Helical" evidence="7">
    <location>
        <begin position="90"/>
        <end position="113"/>
    </location>
</feature>
<dbReference type="STRING" id="22663.A0A218X5X1"/>
<evidence type="ECO:0000256" key="5">
    <source>
        <dbReference type="RuleBase" id="RU000477"/>
    </source>
</evidence>
<keyword evidence="11" id="KW-1185">Reference proteome</keyword>
<accession>A0A218X5X1</accession>
<dbReference type="Gene3D" id="1.20.1080.10">
    <property type="entry name" value="Glycerol uptake facilitator protein"/>
    <property type="match status" value="1"/>
</dbReference>
<dbReference type="InterPro" id="IPR023271">
    <property type="entry name" value="Aquaporin-like"/>
</dbReference>
<proteinExistence type="inferred from homology"/>
<dbReference type="Proteomes" id="UP000233551">
    <property type="component" value="Unassembled WGS sequence"/>
</dbReference>
<comment type="caution">
    <text evidence="8">The sequence shown here is derived from an EMBL/GenBank/DDBJ whole genome shotgun (WGS) entry which is preliminary data.</text>
</comment>
<dbReference type="Pfam" id="PF00230">
    <property type="entry name" value="MIP"/>
    <property type="match status" value="1"/>
</dbReference>
<reference evidence="10" key="1">
    <citation type="journal article" date="2017" name="Plant J.">
        <title>The pomegranate (Punica granatum L.) genome and the genomics of punicalagin biosynthesis.</title>
        <authorList>
            <person name="Qin G."/>
            <person name="Xu C."/>
            <person name="Ming R."/>
            <person name="Tang H."/>
            <person name="Guyot R."/>
            <person name="Kramer E.M."/>
            <person name="Hu Y."/>
            <person name="Yi X."/>
            <person name="Qi Y."/>
            <person name="Xu X."/>
            <person name="Gao Z."/>
            <person name="Pan H."/>
            <person name="Jian J."/>
            <person name="Tian Y."/>
            <person name="Yue Z."/>
            <person name="Xu Y."/>
        </authorList>
    </citation>
    <scope>NUCLEOTIDE SEQUENCE [LARGE SCALE GENOMIC DNA]</scope>
    <source>
        <strain evidence="10">cv. Dabenzi</strain>
    </source>
</reference>
<evidence type="ECO:0000256" key="6">
    <source>
        <dbReference type="SAM" id="MobiDB-lite"/>
    </source>
</evidence>